<gene>
    <name evidence="7" type="ORF">RRG08_031494</name>
</gene>
<dbReference type="InterPro" id="IPR001841">
    <property type="entry name" value="Znf_RING"/>
</dbReference>
<keyword evidence="8" id="KW-1185">Reference proteome</keyword>
<dbReference type="SMART" id="SM00184">
    <property type="entry name" value="RING"/>
    <property type="match status" value="1"/>
</dbReference>
<dbReference type="GO" id="GO:0061630">
    <property type="term" value="F:ubiquitin protein ligase activity"/>
    <property type="evidence" value="ECO:0007669"/>
    <property type="project" value="TreeGrafter"/>
</dbReference>
<feature type="region of interest" description="Disordered" evidence="5">
    <location>
        <begin position="741"/>
        <end position="767"/>
    </location>
</feature>
<reference evidence="7" key="1">
    <citation type="journal article" date="2023" name="G3 (Bethesda)">
        <title>A reference genome for the long-term kleptoplast-retaining sea slug Elysia crispata morphotype clarki.</title>
        <authorList>
            <person name="Eastman K.E."/>
            <person name="Pendleton A.L."/>
            <person name="Shaikh M.A."/>
            <person name="Suttiyut T."/>
            <person name="Ogas R."/>
            <person name="Tomko P."/>
            <person name="Gavelis G."/>
            <person name="Widhalm J.R."/>
            <person name="Wisecaver J.H."/>
        </authorList>
    </citation>
    <scope>NUCLEOTIDE SEQUENCE</scope>
    <source>
        <strain evidence="7">ECLA1</strain>
    </source>
</reference>
<proteinExistence type="predicted"/>
<evidence type="ECO:0000313" key="7">
    <source>
        <dbReference type="EMBL" id="KAK3759960.1"/>
    </source>
</evidence>
<dbReference type="Proteomes" id="UP001283361">
    <property type="component" value="Unassembled WGS sequence"/>
</dbReference>
<accession>A0AAE1D7U7</accession>
<feature type="domain" description="RING-type" evidence="6">
    <location>
        <begin position="158"/>
        <end position="200"/>
    </location>
</feature>
<sequence length="767" mass="83384">MDSVISTSTTAAIPASLVNFTSGSFVTSVQANSSRSSQLTITGQTTGETVMGSMAAAAPIGRGASGTWSVQGGGAPSGTGVSGTVAAGTGTAGEDEDVFGEHYFHICIYIWVFVVVSSLIALSVKWGCCGRSLTRWEVKKIPLRKFHRTEGDECHDKCPICHESFHEGRLIRQLPCNHCYHSYCVDRWLVKMSNRCPLCKQRVSISLFCPWSKERRTKERGSGGQDRISMAELETEASLDESPPVPPLSTLTPSCWYGEDIMLGPSKFVIMRPGRPTRVIDVREQNKRTEAQAETDGDAEAVVKDIKLDGCSAATENSGHTSSSCSRSQQDLGPDVQDSLQSKGGSSIVLLNSTSTSPSLCDHNHCRYHHHIEQHQQHHHMLDELHKSSSNRSSRSCSVSSDLPLLAATQCPTCGDILAKDEGKPESCRCLCQSWKEDNVKGATDSNISIPSATTITATPEFNNFQVRKKNDDSGAVRHVQVVSLHNHCTSLNSSRHLQSRVDSNPSNCLPDNVSSLSPFTDRCPRPLSLPDETTVFLSSGSSSVLTGSGGSSDKVTTSRLSLPYHLVHPSQGTPQTQAEITSLSLNVLPSHTCSPRTLHSTFIDTPITYLGSDCKEEGKAKDRKHKYAKENRRKGGKCSIEAIAPLSCDVLLPAELVSTQNKLVDSDPDLAISRAALSGPKVCIEMEPSNSKHLPLCKSRDLEEDWHKACSITDRVAESFPSESTHQFDSVLTTHPASTVLFSEHSPPPPPRRAHRRSNDYTCKHL</sequence>
<evidence type="ECO:0000256" key="1">
    <source>
        <dbReference type="ARBA" id="ARBA00022723"/>
    </source>
</evidence>
<evidence type="ECO:0000256" key="5">
    <source>
        <dbReference type="SAM" id="MobiDB-lite"/>
    </source>
</evidence>
<dbReference type="AlphaFoldDB" id="A0AAE1D7U7"/>
<dbReference type="InterPro" id="IPR013083">
    <property type="entry name" value="Znf_RING/FYVE/PHD"/>
</dbReference>
<name>A0AAE1D7U7_9GAST</name>
<keyword evidence="1" id="KW-0479">Metal-binding</keyword>
<evidence type="ECO:0000256" key="4">
    <source>
        <dbReference type="PROSITE-ProRule" id="PRU00175"/>
    </source>
</evidence>
<dbReference type="PANTHER" id="PTHR45931">
    <property type="entry name" value="SI:CH211-59O9.10"/>
    <property type="match status" value="1"/>
</dbReference>
<dbReference type="EMBL" id="JAWDGP010005057">
    <property type="protein sequence ID" value="KAK3759960.1"/>
    <property type="molecule type" value="Genomic_DNA"/>
</dbReference>
<dbReference type="PROSITE" id="PS50089">
    <property type="entry name" value="ZF_RING_2"/>
    <property type="match status" value="1"/>
</dbReference>
<feature type="compositionally biased region" description="Polar residues" evidence="5">
    <location>
        <begin position="314"/>
        <end position="331"/>
    </location>
</feature>
<dbReference type="Gene3D" id="3.30.40.10">
    <property type="entry name" value="Zinc/RING finger domain, C3HC4 (zinc finger)"/>
    <property type="match status" value="1"/>
</dbReference>
<dbReference type="GO" id="GO:0006511">
    <property type="term" value="P:ubiquitin-dependent protein catabolic process"/>
    <property type="evidence" value="ECO:0007669"/>
    <property type="project" value="TreeGrafter"/>
</dbReference>
<organism evidence="7 8">
    <name type="scientific">Elysia crispata</name>
    <name type="common">lettuce slug</name>
    <dbReference type="NCBI Taxonomy" id="231223"/>
    <lineage>
        <taxon>Eukaryota</taxon>
        <taxon>Metazoa</taxon>
        <taxon>Spiralia</taxon>
        <taxon>Lophotrochozoa</taxon>
        <taxon>Mollusca</taxon>
        <taxon>Gastropoda</taxon>
        <taxon>Heterobranchia</taxon>
        <taxon>Euthyneura</taxon>
        <taxon>Panpulmonata</taxon>
        <taxon>Sacoglossa</taxon>
        <taxon>Placobranchoidea</taxon>
        <taxon>Plakobranchidae</taxon>
        <taxon>Elysia</taxon>
    </lineage>
</organism>
<protein>
    <recommendedName>
        <fullName evidence="6">RING-type domain-containing protein</fullName>
    </recommendedName>
</protein>
<evidence type="ECO:0000259" key="6">
    <source>
        <dbReference type="PROSITE" id="PS50089"/>
    </source>
</evidence>
<evidence type="ECO:0000256" key="2">
    <source>
        <dbReference type="ARBA" id="ARBA00022771"/>
    </source>
</evidence>
<feature type="region of interest" description="Disordered" evidence="5">
    <location>
        <begin position="313"/>
        <end position="342"/>
    </location>
</feature>
<dbReference type="GO" id="GO:0008270">
    <property type="term" value="F:zinc ion binding"/>
    <property type="evidence" value="ECO:0007669"/>
    <property type="project" value="UniProtKB-KW"/>
</dbReference>
<comment type="caution">
    <text evidence="7">The sequence shown here is derived from an EMBL/GenBank/DDBJ whole genome shotgun (WGS) entry which is preliminary data.</text>
</comment>
<dbReference type="Pfam" id="PF13639">
    <property type="entry name" value="zf-RING_2"/>
    <property type="match status" value="1"/>
</dbReference>
<evidence type="ECO:0000313" key="8">
    <source>
        <dbReference type="Proteomes" id="UP001283361"/>
    </source>
</evidence>
<keyword evidence="2 4" id="KW-0863">Zinc-finger</keyword>
<keyword evidence="3" id="KW-0862">Zinc</keyword>
<dbReference type="InterPro" id="IPR051834">
    <property type="entry name" value="RING_finger_E3_ligase"/>
</dbReference>
<evidence type="ECO:0000256" key="3">
    <source>
        <dbReference type="ARBA" id="ARBA00022833"/>
    </source>
</evidence>
<dbReference type="SUPFAM" id="SSF57850">
    <property type="entry name" value="RING/U-box"/>
    <property type="match status" value="1"/>
</dbReference>
<dbReference type="GO" id="GO:0005634">
    <property type="term" value="C:nucleus"/>
    <property type="evidence" value="ECO:0007669"/>
    <property type="project" value="TreeGrafter"/>
</dbReference>
<feature type="compositionally biased region" description="Basic and acidic residues" evidence="5">
    <location>
        <begin position="758"/>
        <end position="767"/>
    </location>
</feature>
<dbReference type="CDD" id="cd16454">
    <property type="entry name" value="RING-H2_PA-TM-RING"/>
    <property type="match status" value="1"/>
</dbReference>
<dbReference type="PANTHER" id="PTHR45931:SF3">
    <property type="entry name" value="RING ZINC FINGER-CONTAINING PROTEIN"/>
    <property type="match status" value="1"/>
</dbReference>